<dbReference type="AlphaFoldDB" id="A0A371BJD6"/>
<dbReference type="SUPFAM" id="SSF56300">
    <property type="entry name" value="Metallo-dependent phosphatases"/>
    <property type="match status" value="1"/>
</dbReference>
<dbReference type="GO" id="GO:0030288">
    <property type="term" value="C:outer membrane-bounded periplasmic space"/>
    <property type="evidence" value="ECO:0007669"/>
    <property type="project" value="TreeGrafter"/>
</dbReference>
<protein>
    <submittedName>
        <fullName evidence="5">Bifunctional metallophosphatase/5'-nucleotidase</fullName>
    </submittedName>
</protein>
<dbReference type="RefSeq" id="WP_115549027.1">
    <property type="nucleotide sequence ID" value="NZ_QRGP01000001.1"/>
</dbReference>
<feature type="chain" id="PRO_5016483142" evidence="2">
    <location>
        <begin position="23"/>
        <end position="582"/>
    </location>
</feature>
<dbReference type="Gene3D" id="3.60.21.10">
    <property type="match status" value="1"/>
</dbReference>
<feature type="domain" description="Calcineurin-like phosphoesterase" evidence="3">
    <location>
        <begin position="31"/>
        <end position="288"/>
    </location>
</feature>
<reference evidence="6" key="1">
    <citation type="submission" date="2018-08" db="EMBL/GenBank/DDBJ databases">
        <authorList>
            <person name="Kim S.-J."/>
            <person name="Jung G.-Y."/>
        </authorList>
    </citation>
    <scope>NUCLEOTIDE SEQUENCE [LARGE SCALE GENOMIC DNA]</scope>
    <source>
        <strain evidence="6">GY_G</strain>
    </source>
</reference>
<dbReference type="InterPro" id="IPR036907">
    <property type="entry name" value="5'-Nucleotdase_C_sf"/>
</dbReference>
<comment type="caution">
    <text evidence="5">The sequence shown here is derived from an EMBL/GenBank/DDBJ whole genome shotgun (WGS) entry which is preliminary data.</text>
</comment>
<dbReference type="EMBL" id="QRGP01000001">
    <property type="protein sequence ID" value="RDV07481.1"/>
    <property type="molecule type" value="Genomic_DNA"/>
</dbReference>
<accession>A0A371BJD6</accession>
<feature type="signal peptide" evidence="2">
    <location>
        <begin position="1"/>
        <end position="22"/>
    </location>
</feature>
<evidence type="ECO:0000313" key="6">
    <source>
        <dbReference type="Proteomes" id="UP000263833"/>
    </source>
</evidence>
<dbReference type="InterPro" id="IPR029052">
    <property type="entry name" value="Metallo-depent_PP-like"/>
</dbReference>
<dbReference type="PRINTS" id="PR01607">
    <property type="entry name" value="APYRASEFAMLY"/>
</dbReference>
<dbReference type="InterPro" id="IPR004843">
    <property type="entry name" value="Calcineurin-like_PHP"/>
</dbReference>
<dbReference type="Proteomes" id="UP000263833">
    <property type="component" value="Unassembled WGS sequence"/>
</dbReference>
<dbReference type="GO" id="GO:0008253">
    <property type="term" value="F:5'-nucleotidase activity"/>
    <property type="evidence" value="ECO:0007669"/>
    <property type="project" value="TreeGrafter"/>
</dbReference>
<keyword evidence="2" id="KW-0547">Nucleotide-binding</keyword>
<dbReference type="PANTHER" id="PTHR11575:SF24">
    <property type="entry name" value="5'-NUCLEOTIDASE"/>
    <property type="match status" value="1"/>
</dbReference>
<evidence type="ECO:0000313" key="5">
    <source>
        <dbReference type="EMBL" id="RDV07481.1"/>
    </source>
</evidence>
<comment type="similarity">
    <text evidence="2">Belongs to the 5'-nucleotidase family.</text>
</comment>
<feature type="domain" description="5'-Nucleotidase C-terminal" evidence="4">
    <location>
        <begin position="384"/>
        <end position="544"/>
    </location>
</feature>
<evidence type="ECO:0000256" key="2">
    <source>
        <dbReference type="RuleBase" id="RU362119"/>
    </source>
</evidence>
<dbReference type="InterPro" id="IPR008334">
    <property type="entry name" value="5'-Nucleotdase_C"/>
</dbReference>
<dbReference type="PANTHER" id="PTHR11575">
    <property type="entry name" value="5'-NUCLEOTIDASE-RELATED"/>
    <property type="match status" value="1"/>
</dbReference>
<name>A0A371BJD6_9SPHN</name>
<dbReference type="Pfam" id="PF00149">
    <property type="entry name" value="Metallophos"/>
    <property type="match status" value="1"/>
</dbReference>
<proteinExistence type="inferred from homology"/>
<keyword evidence="6" id="KW-1185">Reference proteome</keyword>
<keyword evidence="2" id="KW-0378">Hydrolase</keyword>
<dbReference type="Gene3D" id="3.90.780.10">
    <property type="entry name" value="5'-Nucleotidase, C-terminal domain"/>
    <property type="match status" value="1"/>
</dbReference>
<dbReference type="InterPro" id="IPR006179">
    <property type="entry name" value="5_nucleotidase/apyrase"/>
</dbReference>
<dbReference type="GO" id="GO:0000166">
    <property type="term" value="F:nucleotide binding"/>
    <property type="evidence" value="ECO:0007669"/>
    <property type="project" value="UniProtKB-KW"/>
</dbReference>
<dbReference type="Pfam" id="PF02872">
    <property type="entry name" value="5_nucleotid_C"/>
    <property type="match status" value="1"/>
</dbReference>
<keyword evidence="1 2" id="KW-0732">Signal</keyword>
<sequence length="582" mass="60894">MKKLLLAFTVLALPGCASTRMANEAVAPIDIRIIGMNDFHGHLDPPKATIEATDASGAKVRIPSGGVAYLASAIDYLKADAPNNVVVAAGDLIGASPLSSSLFLDEPSIMAMGMVGLEFNAVGNHEFDRGTEELLRMQSGGCDKFTQSEPCRVDKPFPGAKFKMLAANTKKADGSTLFPPFALKNFGAGKTQVTVGFIGMTLEGTSNLVSAGRIKGISFADEADTANALVPQLKAAGADVIVVLVHEGANNSGDINNPKCDGVSGTLFPILDRLDPAVDVVVSGHTHQSYVCDYSHINPARPILLTSAGSRGQVVTGIDLKVDARTGKVLSKSARNIVVQSEAFSNARGEVPLVEGFPVFAPRADLAALASRYREAAKTEANRVVGTLAGPATRDRGKTGESILGNLIADAQLAATAGAENGGAQIAFMNPDGIRADIFPGTDGQVTFGSVFAAQPFGNTLITKTLTGKQIIGVLEQQLNNPDWYRILSPSSGFRFGYDLSRPIGQRIVFATLNGVPLDANASYRVTVSDFLSNGGDGFSVFKDGTNPAVGPTDLEAFMAWLSRGGITALPSLGRVENKTPQ</sequence>
<evidence type="ECO:0000259" key="3">
    <source>
        <dbReference type="Pfam" id="PF00149"/>
    </source>
</evidence>
<evidence type="ECO:0000259" key="4">
    <source>
        <dbReference type="Pfam" id="PF02872"/>
    </source>
</evidence>
<dbReference type="SUPFAM" id="SSF55816">
    <property type="entry name" value="5'-nucleotidase (syn. UDP-sugar hydrolase), C-terminal domain"/>
    <property type="match status" value="1"/>
</dbReference>
<gene>
    <name evidence="5" type="ORF">DXH95_09100</name>
</gene>
<evidence type="ECO:0000256" key="1">
    <source>
        <dbReference type="ARBA" id="ARBA00022729"/>
    </source>
</evidence>
<dbReference type="GO" id="GO:0009166">
    <property type="term" value="P:nucleotide catabolic process"/>
    <property type="evidence" value="ECO:0007669"/>
    <property type="project" value="InterPro"/>
</dbReference>
<organism evidence="5 6">
    <name type="scientific">Sphingorhabdus pulchriflava</name>
    <dbReference type="NCBI Taxonomy" id="2292257"/>
    <lineage>
        <taxon>Bacteria</taxon>
        <taxon>Pseudomonadati</taxon>
        <taxon>Pseudomonadota</taxon>
        <taxon>Alphaproteobacteria</taxon>
        <taxon>Sphingomonadales</taxon>
        <taxon>Sphingomonadaceae</taxon>
        <taxon>Sphingorhabdus</taxon>
    </lineage>
</organism>
<dbReference type="GO" id="GO:0008768">
    <property type="term" value="F:UDP-sugar diphosphatase activity"/>
    <property type="evidence" value="ECO:0007669"/>
    <property type="project" value="TreeGrafter"/>
</dbReference>
<dbReference type="OrthoDB" id="9803927at2"/>